<dbReference type="Proteomes" id="UP000244677">
    <property type="component" value="Chromosome"/>
</dbReference>
<dbReference type="GO" id="GO:0003700">
    <property type="term" value="F:DNA-binding transcription factor activity"/>
    <property type="evidence" value="ECO:0007669"/>
    <property type="project" value="InterPro"/>
</dbReference>
<dbReference type="InterPro" id="IPR003313">
    <property type="entry name" value="AraC-bd"/>
</dbReference>
<dbReference type="InterPro" id="IPR037923">
    <property type="entry name" value="HTH-like"/>
</dbReference>
<dbReference type="SMART" id="SM00342">
    <property type="entry name" value="HTH_ARAC"/>
    <property type="match status" value="1"/>
</dbReference>
<dbReference type="RefSeq" id="WP_108737499.1">
    <property type="nucleotide sequence ID" value="NZ_CP020919.1"/>
</dbReference>
<evidence type="ECO:0000256" key="3">
    <source>
        <dbReference type="ARBA" id="ARBA00023163"/>
    </source>
</evidence>
<proteinExistence type="predicted"/>
<gene>
    <name evidence="5" type="ORF">FK004_12350</name>
</gene>
<dbReference type="KEGG" id="fki:FK004_12350"/>
<protein>
    <recommendedName>
        <fullName evidence="4">HTH araC/xylS-type domain-containing protein</fullName>
    </recommendedName>
</protein>
<dbReference type="Gene3D" id="1.10.10.60">
    <property type="entry name" value="Homeodomain-like"/>
    <property type="match status" value="1"/>
</dbReference>
<dbReference type="Pfam" id="PF02311">
    <property type="entry name" value="AraC_binding"/>
    <property type="match status" value="1"/>
</dbReference>
<dbReference type="Pfam" id="PF12833">
    <property type="entry name" value="HTH_18"/>
    <property type="match status" value="1"/>
</dbReference>
<dbReference type="EMBL" id="CP020919">
    <property type="protein sequence ID" value="AWG25956.1"/>
    <property type="molecule type" value="Genomic_DNA"/>
</dbReference>
<accession>A0A2S1LQN5</accession>
<dbReference type="PANTHER" id="PTHR43280:SF32">
    <property type="entry name" value="TRANSCRIPTIONAL REGULATORY PROTEIN"/>
    <property type="match status" value="1"/>
</dbReference>
<evidence type="ECO:0000256" key="1">
    <source>
        <dbReference type="ARBA" id="ARBA00023015"/>
    </source>
</evidence>
<dbReference type="SUPFAM" id="SSF51215">
    <property type="entry name" value="Regulatory protein AraC"/>
    <property type="match status" value="1"/>
</dbReference>
<keyword evidence="6" id="KW-1185">Reference proteome</keyword>
<dbReference type="AlphaFoldDB" id="A0A2S1LQN5"/>
<keyword evidence="1" id="KW-0805">Transcription regulation</keyword>
<feature type="domain" description="HTH araC/xylS-type" evidence="4">
    <location>
        <begin position="191"/>
        <end position="289"/>
    </location>
</feature>
<dbReference type="InterPro" id="IPR009057">
    <property type="entry name" value="Homeodomain-like_sf"/>
</dbReference>
<dbReference type="InterPro" id="IPR014710">
    <property type="entry name" value="RmlC-like_jellyroll"/>
</dbReference>
<dbReference type="Gene3D" id="2.60.120.10">
    <property type="entry name" value="Jelly Rolls"/>
    <property type="match status" value="1"/>
</dbReference>
<dbReference type="InterPro" id="IPR018060">
    <property type="entry name" value="HTH_AraC"/>
</dbReference>
<evidence type="ECO:0000313" key="5">
    <source>
        <dbReference type="EMBL" id="AWG25956.1"/>
    </source>
</evidence>
<dbReference type="PROSITE" id="PS01124">
    <property type="entry name" value="HTH_ARAC_FAMILY_2"/>
    <property type="match status" value="1"/>
</dbReference>
<keyword evidence="2" id="KW-0238">DNA-binding</keyword>
<evidence type="ECO:0000256" key="2">
    <source>
        <dbReference type="ARBA" id="ARBA00023125"/>
    </source>
</evidence>
<organism evidence="5 6">
    <name type="scientific">Flavobacterium kingsejongi</name>
    <dbReference type="NCBI Taxonomy" id="1678728"/>
    <lineage>
        <taxon>Bacteria</taxon>
        <taxon>Pseudomonadati</taxon>
        <taxon>Bacteroidota</taxon>
        <taxon>Flavobacteriia</taxon>
        <taxon>Flavobacteriales</taxon>
        <taxon>Flavobacteriaceae</taxon>
        <taxon>Flavobacterium</taxon>
    </lineage>
</organism>
<dbReference type="GO" id="GO:0043565">
    <property type="term" value="F:sequence-specific DNA binding"/>
    <property type="evidence" value="ECO:0007669"/>
    <property type="project" value="InterPro"/>
</dbReference>
<keyword evidence="3" id="KW-0804">Transcription</keyword>
<reference evidence="5 6" key="1">
    <citation type="submission" date="2017-04" db="EMBL/GenBank/DDBJ databases">
        <title>Complete genome sequence of Flavobacterium kingsejong AJ004.</title>
        <authorList>
            <person name="Lee P.C."/>
        </authorList>
    </citation>
    <scope>NUCLEOTIDE SEQUENCE [LARGE SCALE GENOMIC DNA]</scope>
    <source>
        <strain evidence="5 6">AJ004</strain>
    </source>
</reference>
<dbReference type="SUPFAM" id="SSF46689">
    <property type="entry name" value="Homeodomain-like"/>
    <property type="match status" value="1"/>
</dbReference>
<evidence type="ECO:0000259" key="4">
    <source>
        <dbReference type="PROSITE" id="PS01124"/>
    </source>
</evidence>
<sequence>MKSVQVLDIQQFEKNTINPDFYANTFVKHLEFYHKSITIPHKHNFYVTVLFTQGSGIHEIDFNAYTIQPGSIFLLNPGQTHHWVLSDDCDGFIFFHTQAFYDFQFNSKSITNFPFFFSTQNPPFIYIDQEQLEKMIRSFTVILEEYENEYLLKRQKIISLIDMMYIDMTRLYEKENDTLVHKSNPYADKLKHLERLVETHFLTEKSPAGYADLMNISTKHLNRITKTVLGKTTSDLIIERIILEAKRMFVQSRDSFTNIALYLGYDDYAYFSRLFKSKTNETPSQFIERYK</sequence>
<name>A0A2S1LQN5_9FLAO</name>
<dbReference type="OrthoDB" id="1096411at2"/>
<dbReference type="PANTHER" id="PTHR43280">
    <property type="entry name" value="ARAC-FAMILY TRANSCRIPTIONAL REGULATOR"/>
    <property type="match status" value="1"/>
</dbReference>
<evidence type="ECO:0000313" key="6">
    <source>
        <dbReference type="Proteomes" id="UP000244677"/>
    </source>
</evidence>